<dbReference type="AlphaFoldDB" id="A0A4W3I5L7"/>
<reference evidence="2" key="4">
    <citation type="submission" date="2025-08" db="UniProtKB">
        <authorList>
            <consortium name="Ensembl"/>
        </authorList>
    </citation>
    <scope>IDENTIFICATION</scope>
</reference>
<dbReference type="Gene3D" id="3.30.530.20">
    <property type="match status" value="1"/>
</dbReference>
<dbReference type="GO" id="GO:0045333">
    <property type="term" value="P:cellular respiration"/>
    <property type="evidence" value="ECO:0007669"/>
    <property type="project" value="InterPro"/>
</dbReference>
<feature type="compositionally biased region" description="Pro residues" evidence="1">
    <location>
        <begin position="1"/>
        <end position="41"/>
    </location>
</feature>
<dbReference type="InterPro" id="IPR044996">
    <property type="entry name" value="COQ10-like"/>
</dbReference>
<reference evidence="2" key="5">
    <citation type="submission" date="2025-09" db="UniProtKB">
        <authorList>
            <consortium name="Ensembl"/>
        </authorList>
    </citation>
    <scope>IDENTIFICATION</scope>
</reference>
<reference evidence="3" key="3">
    <citation type="journal article" date="2014" name="Nature">
        <title>Elephant shark genome provides unique insights into gnathostome evolution.</title>
        <authorList>
            <consortium name="International Elephant Shark Genome Sequencing Consortium"/>
            <person name="Venkatesh B."/>
            <person name="Lee A.P."/>
            <person name="Ravi V."/>
            <person name="Maurya A.K."/>
            <person name="Lian M.M."/>
            <person name="Swann J.B."/>
            <person name="Ohta Y."/>
            <person name="Flajnik M.F."/>
            <person name="Sutoh Y."/>
            <person name="Kasahara M."/>
            <person name="Hoon S."/>
            <person name="Gangu V."/>
            <person name="Roy S.W."/>
            <person name="Irimia M."/>
            <person name="Korzh V."/>
            <person name="Kondrychyn I."/>
            <person name="Lim Z.W."/>
            <person name="Tay B.H."/>
            <person name="Tohari S."/>
            <person name="Kong K.W."/>
            <person name="Ho S."/>
            <person name="Lorente-Galdos B."/>
            <person name="Quilez J."/>
            <person name="Marques-Bonet T."/>
            <person name="Raney B.J."/>
            <person name="Ingham P.W."/>
            <person name="Tay A."/>
            <person name="Hillier L.W."/>
            <person name="Minx P."/>
            <person name="Boehm T."/>
            <person name="Wilson R.K."/>
            <person name="Brenner S."/>
            <person name="Warren W.C."/>
        </authorList>
    </citation>
    <scope>NUCLEOTIDE SEQUENCE [LARGE SCALE GENOMIC DNA]</scope>
</reference>
<dbReference type="InParanoid" id="A0A4W3I5L7"/>
<reference evidence="3" key="2">
    <citation type="journal article" date="2007" name="PLoS Biol.">
        <title>Survey sequencing and comparative analysis of the elephant shark (Callorhinchus milii) genome.</title>
        <authorList>
            <person name="Venkatesh B."/>
            <person name="Kirkness E.F."/>
            <person name="Loh Y.H."/>
            <person name="Halpern A.L."/>
            <person name="Lee A.P."/>
            <person name="Johnson J."/>
            <person name="Dandona N."/>
            <person name="Viswanathan L.D."/>
            <person name="Tay A."/>
            <person name="Venter J.C."/>
            <person name="Strausberg R.L."/>
            <person name="Brenner S."/>
        </authorList>
    </citation>
    <scope>NUCLEOTIDE SEQUENCE [LARGE SCALE GENOMIC DNA]</scope>
</reference>
<accession>A0A4W3I5L7</accession>
<evidence type="ECO:0000313" key="2">
    <source>
        <dbReference type="Ensembl" id="ENSCMIP00000022746.1"/>
    </source>
</evidence>
<dbReference type="PANTHER" id="PTHR12901:SF8">
    <property type="entry name" value="COENZYME Q-BINDING PROTEIN COQ10 HOMOLOG A, MITOCHONDRIAL"/>
    <property type="match status" value="1"/>
</dbReference>
<proteinExistence type="predicted"/>
<keyword evidence="3" id="KW-1185">Reference proteome</keyword>
<dbReference type="GO" id="GO:0048039">
    <property type="term" value="F:ubiquinone binding"/>
    <property type="evidence" value="ECO:0007669"/>
    <property type="project" value="InterPro"/>
</dbReference>
<protein>
    <submittedName>
        <fullName evidence="2">Coenzyme Q10A</fullName>
    </submittedName>
</protein>
<dbReference type="GeneTree" id="ENSGT00940000160056"/>
<dbReference type="InterPro" id="IPR023393">
    <property type="entry name" value="START-like_dom_sf"/>
</dbReference>
<sequence length="177" mass="19309">SSSPPPPSSSSSSPPPSSSSPPLSSPPPPPSSSSSPPPPPRAASHSLHLPHNNKPCVCLSSTAPPRRTFLSFPGPLTYKRKEYAERRILGAQCSCNVTDTVSDVRILYSRQSARMGNCLTTLWRFSPGIPGYPRTCTVDFSISFEFHSCLHSQLAMPGRQTETRIPRELMFHKVHQT</sequence>
<organism evidence="2 3">
    <name type="scientific">Callorhinchus milii</name>
    <name type="common">Ghost shark</name>
    <dbReference type="NCBI Taxonomy" id="7868"/>
    <lineage>
        <taxon>Eukaryota</taxon>
        <taxon>Metazoa</taxon>
        <taxon>Chordata</taxon>
        <taxon>Craniata</taxon>
        <taxon>Vertebrata</taxon>
        <taxon>Chondrichthyes</taxon>
        <taxon>Holocephali</taxon>
        <taxon>Chimaeriformes</taxon>
        <taxon>Callorhinchidae</taxon>
        <taxon>Callorhinchus</taxon>
    </lineage>
</organism>
<reference evidence="3" key="1">
    <citation type="journal article" date="2006" name="Science">
        <title>Ancient noncoding elements conserved in the human genome.</title>
        <authorList>
            <person name="Venkatesh B."/>
            <person name="Kirkness E.F."/>
            <person name="Loh Y.H."/>
            <person name="Halpern A.L."/>
            <person name="Lee A.P."/>
            <person name="Johnson J."/>
            <person name="Dandona N."/>
            <person name="Viswanathan L.D."/>
            <person name="Tay A."/>
            <person name="Venter J.C."/>
            <person name="Strausberg R.L."/>
            <person name="Brenner S."/>
        </authorList>
    </citation>
    <scope>NUCLEOTIDE SEQUENCE [LARGE SCALE GENOMIC DNA]</scope>
</reference>
<dbReference type="PANTHER" id="PTHR12901">
    <property type="entry name" value="SPERM PROTEIN HOMOLOG"/>
    <property type="match status" value="1"/>
</dbReference>
<dbReference type="GO" id="GO:0005739">
    <property type="term" value="C:mitochondrion"/>
    <property type="evidence" value="ECO:0007669"/>
    <property type="project" value="TreeGrafter"/>
</dbReference>
<evidence type="ECO:0000256" key="1">
    <source>
        <dbReference type="SAM" id="MobiDB-lite"/>
    </source>
</evidence>
<evidence type="ECO:0000313" key="3">
    <source>
        <dbReference type="Proteomes" id="UP000314986"/>
    </source>
</evidence>
<dbReference type="STRING" id="7868.ENSCMIP00000022746"/>
<feature type="region of interest" description="Disordered" evidence="1">
    <location>
        <begin position="1"/>
        <end position="46"/>
    </location>
</feature>
<dbReference type="Proteomes" id="UP000314986">
    <property type="component" value="Unassembled WGS sequence"/>
</dbReference>
<dbReference type="Ensembl" id="ENSCMIT00000023135.1">
    <property type="protein sequence ID" value="ENSCMIP00000022746.1"/>
    <property type="gene ID" value="ENSCMIG00000010200.1"/>
</dbReference>
<name>A0A4W3I5L7_CALMI</name>